<dbReference type="Gene3D" id="2.115.10.20">
    <property type="entry name" value="Glycosyl hydrolase domain, family 43"/>
    <property type="match status" value="1"/>
</dbReference>
<feature type="domain" description="Glycosyl hydrolase family 32 C-terminal" evidence="6">
    <location>
        <begin position="406"/>
        <end position="586"/>
    </location>
</feature>
<dbReference type="SUPFAM" id="SSF75005">
    <property type="entry name" value="Arabinanase/levansucrase/invertase"/>
    <property type="match status" value="1"/>
</dbReference>
<dbReference type="HOGENOM" id="CLU_013784_3_0_1"/>
<evidence type="ECO:0000259" key="6">
    <source>
        <dbReference type="Pfam" id="PF08244"/>
    </source>
</evidence>
<evidence type="ECO:0000256" key="1">
    <source>
        <dbReference type="ARBA" id="ARBA00009902"/>
    </source>
</evidence>
<keyword evidence="8" id="KW-1185">Reference proteome</keyword>
<name>A0A0D2ENY1_CLAB1</name>
<feature type="domain" description="Glycosyl hydrolase family 32 N-terminal" evidence="5">
    <location>
        <begin position="17"/>
        <end position="363"/>
    </location>
</feature>
<evidence type="ECO:0000256" key="4">
    <source>
        <dbReference type="RuleBase" id="RU362110"/>
    </source>
</evidence>
<dbReference type="PANTHER" id="PTHR42800:SF3">
    <property type="entry name" value="GLYCOSYL HYDROLASE FAMILY 32 N-TERMINAL DOMAIN-CONTAINING PROTEIN"/>
    <property type="match status" value="1"/>
</dbReference>
<dbReference type="Pfam" id="PF08244">
    <property type="entry name" value="Glyco_hydro_32C"/>
    <property type="match status" value="1"/>
</dbReference>
<evidence type="ECO:0000256" key="3">
    <source>
        <dbReference type="ARBA" id="ARBA00023295"/>
    </source>
</evidence>
<dbReference type="EMBL" id="KN846990">
    <property type="protein sequence ID" value="KIW91691.1"/>
    <property type="molecule type" value="Genomic_DNA"/>
</dbReference>
<protein>
    <recommendedName>
        <fullName evidence="9">Beta-fructofuranosidase</fullName>
    </recommendedName>
</protein>
<evidence type="ECO:0000259" key="5">
    <source>
        <dbReference type="Pfam" id="PF00251"/>
    </source>
</evidence>
<dbReference type="InterPro" id="IPR013320">
    <property type="entry name" value="ConA-like_dom_sf"/>
</dbReference>
<dbReference type="GO" id="GO:0004575">
    <property type="term" value="F:sucrose alpha-glucosidase activity"/>
    <property type="evidence" value="ECO:0007669"/>
    <property type="project" value="TreeGrafter"/>
</dbReference>
<dbReference type="InterPro" id="IPR023296">
    <property type="entry name" value="Glyco_hydro_beta-prop_sf"/>
</dbReference>
<dbReference type="AlphaFoldDB" id="A0A0D2ENY1"/>
<dbReference type="CDD" id="cd18621">
    <property type="entry name" value="GH32_XdINV-like"/>
    <property type="match status" value="1"/>
</dbReference>
<dbReference type="GO" id="GO:0005987">
    <property type="term" value="P:sucrose catabolic process"/>
    <property type="evidence" value="ECO:0007669"/>
    <property type="project" value="TreeGrafter"/>
</dbReference>
<dbReference type="SUPFAM" id="SSF49899">
    <property type="entry name" value="Concanavalin A-like lectins/glucanases"/>
    <property type="match status" value="1"/>
</dbReference>
<sequence length="599" mass="66961">MVDSASRKYSHARPLIHFTAPSWINDPCAPGYDQSTGIYHLFYQCNPYGCEWGNMSWGHAISTDLLNWTRRRDPALRPDQPYDTDGVFTGCMAPPDIKDDGILAVVYSSVRKLPFHWSTPPYPRNAAGVSLAISLDSGKTWEKLRENPVLLGEPDDIKVTGFRDPFIAKWPSADWLLGRAEEKLYGLVSGGVDTSGPTAFLYEVQPCDLTKWKYLGPLVDLPLNFQPSKNWSGNYGINWECVNFLSFQAGSIFKHFLLLGAEGDIERDHIETYDLPSCLSPRTVRSQLWMSGDLINNEGSIKLQYRQGGYLDHGSFYAANSFKDPMSGRYIVHGWIPEEDITPEHARQKGWKGSLALPREVFLLTIPAVVKALRSPLHDISGIETETRPDGAYDVYTLGVRPISEVDRFRNNCRKVHETNGHLLLPQSTQQRRRWLYSTISSTWELEATISLSSSCDTVGFYIRHNDDLSVSTAITFSSLAENITIDRAASNDAPNINRCAESGPFTLFTTMNYANDRRDEAELKPEALHLRILSDGDVLEVFANSRFALATMVYSNFKTGAHGGITAFATGEPNSAAFECVKIWDGLNGEKSIVNDES</sequence>
<reference evidence="7" key="1">
    <citation type="submission" date="2015-01" db="EMBL/GenBank/DDBJ databases">
        <title>The Genome Sequence of Cladophialophora bantiana CBS 173.52.</title>
        <authorList>
            <consortium name="The Broad Institute Genomics Platform"/>
            <person name="Cuomo C."/>
            <person name="de Hoog S."/>
            <person name="Gorbushina A."/>
            <person name="Stielow B."/>
            <person name="Teixiera M."/>
            <person name="Abouelleil A."/>
            <person name="Chapman S.B."/>
            <person name="Priest M."/>
            <person name="Young S.K."/>
            <person name="Wortman J."/>
            <person name="Nusbaum C."/>
            <person name="Birren B."/>
        </authorList>
    </citation>
    <scope>NUCLEOTIDE SEQUENCE [LARGE SCALE GENOMIC DNA]</scope>
    <source>
        <strain evidence="7">CBS 173.52</strain>
    </source>
</reference>
<keyword evidence="2 4" id="KW-0378">Hydrolase</keyword>
<dbReference type="GO" id="GO:0005737">
    <property type="term" value="C:cytoplasm"/>
    <property type="evidence" value="ECO:0007669"/>
    <property type="project" value="TreeGrafter"/>
</dbReference>
<dbReference type="InterPro" id="IPR001362">
    <property type="entry name" value="Glyco_hydro_32"/>
</dbReference>
<dbReference type="OrthoDB" id="202537at2759"/>
<dbReference type="Proteomes" id="UP000053789">
    <property type="component" value="Unassembled WGS sequence"/>
</dbReference>
<keyword evidence="3 4" id="KW-0326">Glycosidase</keyword>
<evidence type="ECO:0008006" key="9">
    <source>
        <dbReference type="Google" id="ProtNLM"/>
    </source>
</evidence>
<evidence type="ECO:0000256" key="2">
    <source>
        <dbReference type="ARBA" id="ARBA00022801"/>
    </source>
</evidence>
<dbReference type="SMART" id="SM00640">
    <property type="entry name" value="Glyco_32"/>
    <property type="match status" value="1"/>
</dbReference>
<evidence type="ECO:0000313" key="8">
    <source>
        <dbReference type="Proteomes" id="UP000053789"/>
    </source>
</evidence>
<dbReference type="Gene3D" id="2.60.120.560">
    <property type="entry name" value="Exo-inulinase, domain 1"/>
    <property type="match status" value="1"/>
</dbReference>
<organism evidence="7 8">
    <name type="scientific">Cladophialophora bantiana (strain ATCC 10958 / CBS 173.52 / CDC B-1940 / NIH 8579)</name>
    <name type="common">Xylohypha bantiana</name>
    <dbReference type="NCBI Taxonomy" id="1442370"/>
    <lineage>
        <taxon>Eukaryota</taxon>
        <taxon>Fungi</taxon>
        <taxon>Dikarya</taxon>
        <taxon>Ascomycota</taxon>
        <taxon>Pezizomycotina</taxon>
        <taxon>Eurotiomycetes</taxon>
        <taxon>Chaetothyriomycetidae</taxon>
        <taxon>Chaetothyriales</taxon>
        <taxon>Herpotrichiellaceae</taxon>
        <taxon>Cladophialophora</taxon>
    </lineage>
</organism>
<gene>
    <name evidence="7" type="ORF">Z519_07659</name>
</gene>
<dbReference type="RefSeq" id="XP_016618360.1">
    <property type="nucleotide sequence ID" value="XM_016765391.1"/>
</dbReference>
<proteinExistence type="inferred from homology"/>
<dbReference type="InterPro" id="IPR013189">
    <property type="entry name" value="Glyco_hydro_32_C"/>
</dbReference>
<dbReference type="Pfam" id="PF00251">
    <property type="entry name" value="Glyco_hydro_32N"/>
    <property type="match status" value="1"/>
</dbReference>
<dbReference type="InterPro" id="IPR013148">
    <property type="entry name" value="Glyco_hydro_32_N"/>
</dbReference>
<dbReference type="VEuPathDB" id="FungiDB:Z519_07659"/>
<comment type="similarity">
    <text evidence="1 4">Belongs to the glycosyl hydrolase 32 family.</text>
</comment>
<dbReference type="PANTHER" id="PTHR42800">
    <property type="entry name" value="EXOINULINASE INUD (AFU_ORTHOLOGUE AFUA_5G00480)"/>
    <property type="match status" value="1"/>
</dbReference>
<accession>A0A0D2ENY1</accession>
<evidence type="ECO:0000313" key="7">
    <source>
        <dbReference type="EMBL" id="KIW91691.1"/>
    </source>
</evidence>
<dbReference type="GeneID" id="27700587"/>